<evidence type="ECO:0000256" key="10">
    <source>
        <dbReference type="ARBA" id="ARBA00069616"/>
    </source>
</evidence>
<dbReference type="EC" id="4.3.1.18" evidence="9"/>
<protein>
    <recommendedName>
        <fullName evidence="10">D-serine dehydratase</fullName>
        <ecNumber evidence="9">4.3.1.18</ecNumber>
    </recommendedName>
    <alternativeName>
        <fullName evidence="11">D-serine deaminase</fullName>
    </alternativeName>
</protein>
<evidence type="ECO:0000256" key="2">
    <source>
        <dbReference type="ARBA" id="ARBA00001947"/>
    </source>
</evidence>
<accession>A0AAD9KPW4</accession>
<dbReference type="AlphaFoldDB" id="A0AAD9KPW4"/>
<evidence type="ECO:0000313" key="14">
    <source>
        <dbReference type="Proteomes" id="UP001209878"/>
    </source>
</evidence>
<evidence type="ECO:0000256" key="1">
    <source>
        <dbReference type="ARBA" id="ARBA00001933"/>
    </source>
</evidence>
<feature type="domain" description="D-serine dehydratase-like" evidence="12">
    <location>
        <begin position="262"/>
        <end position="349"/>
    </location>
</feature>
<evidence type="ECO:0000259" key="12">
    <source>
        <dbReference type="SMART" id="SM01119"/>
    </source>
</evidence>
<dbReference type="FunFam" id="3.20.20.10:FF:000016">
    <property type="entry name" value="D-serine dehydratase"/>
    <property type="match status" value="1"/>
</dbReference>
<evidence type="ECO:0000256" key="11">
    <source>
        <dbReference type="ARBA" id="ARBA00075219"/>
    </source>
</evidence>
<comment type="catalytic activity">
    <reaction evidence="8">
        <text>D-serine = pyruvate + NH4(+)</text>
        <dbReference type="Rhea" id="RHEA:13977"/>
        <dbReference type="ChEBI" id="CHEBI:15361"/>
        <dbReference type="ChEBI" id="CHEBI:28938"/>
        <dbReference type="ChEBI" id="CHEBI:35247"/>
        <dbReference type="EC" id="4.3.1.18"/>
    </reaction>
    <physiologicalReaction direction="left-to-right" evidence="8">
        <dbReference type="Rhea" id="RHEA:13978"/>
    </physiologicalReaction>
</comment>
<organism evidence="13 14">
    <name type="scientific">Ridgeia piscesae</name>
    <name type="common">Tubeworm</name>
    <dbReference type="NCBI Taxonomy" id="27915"/>
    <lineage>
        <taxon>Eukaryota</taxon>
        <taxon>Metazoa</taxon>
        <taxon>Spiralia</taxon>
        <taxon>Lophotrochozoa</taxon>
        <taxon>Annelida</taxon>
        <taxon>Polychaeta</taxon>
        <taxon>Sedentaria</taxon>
        <taxon>Canalipalpata</taxon>
        <taxon>Sabellida</taxon>
        <taxon>Siboglinidae</taxon>
        <taxon>Ridgeia</taxon>
    </lineage>
</organism>
<dbReference type="SUPFAM" id="SSF51419">
    <property type="entry name" value="PLP-binding barrel"/>
    <property type="match status" value="1"/>
</dbReference>
<dbReference type="GO" id="GO:0036088">
    <property type="term" value="P:D-serine catabolic process"/>
    <property type="evidence" value="ECO:0007669"/>
    <property type="project" value="TreeGrafter"/>
</dbReference>
<dbReference type="InterPro" id="IPR042208">
    <property type="entry name" value="D-ser_dehydrat-like_sf"/>
</dbReference>
<keyword evidence="5" id="KW-0862">Zinc</keyword>
<comment type="cofactor">
    <cofactor evidence="2">
        <name>Zn(2+)</name>
        <dbReference type="ChEBI" id="CHEBI:29105"/>
    </cofactor>
</comment>
<dbReference type="Pfam" id="PF01168">
    <property type="entry name" value="Ala_racemase_N"/>
    <property type="match status" value="1"/>
</dbReference>
<dbReference type="PANTHER" id="PTHR28004">
    <property type="entry name" value="ZGC:162816-RELATED"/>
    <property type="match status" value="1"/>
</dbReference>
<keyword evidence="6" id="KW-0663">Pyridoxal phosphate</keyword>
<dbReference type="Proteomes" id="UP001209878">
    <property type="component" value="Unassembled WGS sequence"/>
</dbReference>
<dbReference type="Gene3D" id="2.40.37.20">
    <property type="entry name" value="D-serine dehydratase-like domain"/>
    <property type="match status" value="1"/>
</dbReference>
<keyword evidence="14" id="KW-1185">Reference proteome</keyword>
<name>A0AAD9KPW4_RIDPI</name>
<comment type="caution">
    <text evidence="13">The sequence shown here is derived from an EMBL/GenBank/DDBJ whole genome shotgun (WGS) entry which is preliminary data.</text>
</comment>
<evidence type="ECO:0000256" key="9">
    <source>
        <dbReference type="ARBA" id="ARBA00066349"/>
    </source>
</evidence>
<dbReference type="SMART" id="SM01119">
    <property type="entry name" value="D-ser_dehydrat"/>
    <property type="match status" value="1"/>
</dbReference>
<evidence type="ECO:0000256" key="4">
    <source>
        <dbReference type="ARBA" id="ARBA00022723"/>
    </source>
</evidence>
<dbReference type="GO" id="GO:0046872">
    <property type="term" value="F:metal ion binding"/>
    <property type="evidence" value="ECO:0007669"/>
    <property type="project" value="UniProtKB-KW"/>
</dbReference>
<keyword evidence="7" id="KW-0456">Lyase</keyword>
<sequence length="357" mass="38680">MAKAGMDVTEVTTPCLLLDIDKVKENANSMIERCRKLGVKLRPHMKTHKCLEIGEFSTGGTKACIAVATLTEAEFFARGGFDDILCTALFTADKINRMKTLSEKLKLFHVMVDSSYAISLLKTPPSTDTRWSVYLKVDCGNNRGGVRWDDTAEALSLAKAMLDSSCSISFQGLYCHDGNSYACRGASEIKTVGGTSAERLLLLADKLRSGGVCVPTVGLGSTPTSSHPTESMQKLTELHPGNYIFYDVAQSVIGSCNIDAIAVKVATRVIGHYPHRNQLLVDAGFAAMSHDGRGVLPNHSTCVVQDHPELSLVNMNQEVGFIEAVNGTMNYTDLPLGSLLFLLPYHVSHVSCKPCIM</sequence>
<dbReference type="InterPro" id="IPR029066">
    <property type="entry name" value="PLP-binding_barrel"/>
</dbReference>
<keyword evidence="4" id="KW-0479">Metal-binding</keyword>
<dbReference type="Gene3D" id="3.20.20.10">
    <property type="entry name" value="Alanine racemase"/>
    <property type="match status" value="1"/>
</dbReference>
<evidence type="ECO:0000256" key="5">
    <source>
        <dbReference type="ARBA" id="ARBA00022833"/>
    </source>
</evidence>
<dbReference type="GO" id="GO:0008721">
    <property type="term" value="F:D-serine ammonia-lyase activity"/>
    <property type="evidence" value="ECO:0007669"/>
    <property type="project" value="UniProtKB-EC"/>
</dbReference>
<evidence type="ECO:0000256" key="3">
    <source>
        <dbReference type="ARBA" id="ARBA00005323"/>
    </source>
</evidence>
<comment type="similarity">
    <text evidence="3">Belongs to the DSD1 family.</text>
</comment>
<comment type="cofactor">
    <cofactor evidence="1">
        <name>pyridoxal 5'-phosphate</name>
        <dbReference type="ChEBI" id="CHEBI:597326"/>
    </cofactor>
</comment>
<dbReference type="InterPro" id="IPR026956">
    <property type="entry name" value="D-ser_dehydrat-like_dom"/>
</dbReference>
<evidence type="ECO:0000256" key="8">
    <source>
        <dbReference type="ARBA" id="ARBA00051198"/>
    </source>
</evidence>
<evidence type="ECO:0000313" key="13">
    <source>
        <dbReference type="EMBL" id="KAK2175311.1"/>
    </source>
</evidence>
<dbReference type="Pfam" id="PF14031">
    <property type="entry name" value="D-ser_dehydrat"/>
    <property type="match status" value="1"/>
</dbReference>
<evidence type="ECO:0000256" key="7">
    <source>
        <dbReference type="ARBA" id="ARBA00023239"/>
    </source>
</evidence>
<dbReference type="InterPro" id="IPR051466">
    <property type="entry name" value="D-amino_acid_metab_enzyme"/>
</dbReference>
<gene>
    <name evidence="13" type="ORF">NP493_722g00000</name>
</gene>
<dbReference type="PANTHER" id="PTHR28004:SF2">
    <property type="entry name" value="D-SERINE DEHYDRATASE"/>
    <property type="match status" value="1"/>
</dbReference>
<dbReference type="InterPro" id="IPR001608">
    <property type="entry name" value="Ala_racemase_N"/>
</dbReference>
<proteinExistence type="inferred from homology"/>
<evidence type="ECO:0000256" key="6">
    <source>
        <dbReference type="ARBA" id="ARBA00022898"/>
    </source>
</evidence>
<reference evidence="13" key="1">
    <citation type="journal article" date="2023" name="Mol. Biol. Evol.">
        <title>Third-Generation Sequencing Reveals the Adaptive Role of the Epigenome in Three Deep-Sea Polychaetes.</title>
        <authorList>
            <person name="Perez M."/>
            <person name="Aroh O."/>
            <person name="Sun Y."/>
            <person name="Lan Y."/>
            <person name="Juniper S.K."/>
            <person name="Young C.R."/>
            <person name="Angers B."/>
            <person name="Qian P.Y."/>
        </authorList>
    </citation>
    <scope>NUCLEOTIDE SEQUENCE</scope>
    <source>
        <strain evidence="13">R07B-5</strain>
    </source>
</reference>
<dbReference type="EMBL" id="JAODUO010000737">
    <property type="protein sequence ID" value="KAK2175311.1"/>
    <property type="molecule type" value="Genomic_DNA"/>
</dbReference>